<organism evidence="2 3">
    <name type="scientific">Rugosibacter aromaticivorans</name>
    <dbReference type="NCBI Taxonomy" id="1565605"/>
    <lineage>
        <taxon>Bacteria</taxon>
        <taxon>Pseudomonadati</taxon>
        <taxon>Pseudomonadota</taxon>
        <taxon>Betaproteobacteria</taxon>
        <taxon>Nitrosomonadales</taxon>
        <taxon>Sterolibacteriaceae</taxon>
        <taxon>Rugosibacter</taxon>
    </lineage>
</organism>
<dbReference type="RefSeq" id="WP_202634818.1">
    <property type="nucleotide sequence ID" value="NZ_CP010554.1"/>
</dbReference>
<dbReference type="KEGG" id="rbu:PG1C_10820"/>
<feature type="chain" id="PRO_5002178554" evidence="1">
    <location>
        <begin position="33"/>
        <end position="264"/>
    </location>
</feature>
<gene>
    <name evidence="2" type="ORF">PG1C_10820</name>
</gene>
<reference evidence="2 3" key="1">
    <citation type="journal article" date="2015" name="Genome Announc.">
        <title>Complete Genome Sequence of a Novel Bacterium within the Family Rhodocyclaceae That Degrades Polycyclic Aromatic Hydrocarbons.</title>
        <authorList>
            <person name="Singleton D.R."/>
            <person name="Dickey A.N."/>
            <person name="Scholl E.H."/>
            <person name="Wright F.A."/>
            <person name="Aitken M.D."/>
        </authorList>
    </citation>
    <scope>NUCLEOTIDE SEQUENCE [LARGE SCALE GENOMIC DNA]</scope>
    <source>
        <strain evidence="3">PG1-Ca6</strain>
    </source>
</reference>
<dbReference type="AlphaFoldDB" id="A0A0C5J117"/>
<dbReference type="Pfam" id="PF13365">
    <property type="entry name" value="Trypsin_2"/>
    <property type="match status" value="1"/>
</dbReference>
<dbReference type="HOGENOM" id="CLU_089567_0_0_4"/>
<evidence type="ECO:0000256" key="1">
    <source>
        <dbReference type="SAM" id="SignalP"/>
    </source>
</evidence>
<evidence type="ECO:0000313" key="3">
    <source>
        <dbReference type="Proteomes" id="UP000061603"/>
    </source>
</evidence>
<dbReference type="InterPro" id="IPR043504">
    <property type="entry name" value="Peptidase_S1_PA_chymotrypsin"/>
</dbReference>
<keyword evidence="1" id="KW-0732">Signal</keyword>
<protein>
    <submittedName>
        <fullName evidence="2">Peptidase S1</fullName>
    </submittedName>
</protein>
<accession>A0A0C5J117</accession>
<keyword evidence="3" id="KW-1185">Reference proteome</keyword>
<name>A0A0C5J117_9PROT</name>
<dbReference type="PANTHER" id="PTHR22939:SF129">
    <property type="entry name" value="SERINE PROTEASE HTRA2, MITOCHONDRIAL"/>
    <property type="match status" value="1"/>
</dbReference>
<sequence length="264" mass="27816">MTYSRVEHRISRRLLVFAATLALALTIPTAQADLPETVTAIKPSIVVVGTFSQLRSPSFLMRGTGFALGDGSVIATNAHVIPPALDAAQQETLAVLVRQGDELHRRNATLQVTDADHDLALLRISGPPLPALKIKSAAKVREGQAVAFIGFPIGGSLGFSPVTHRGIISSITPIALPAGNSAQLKEKPIRRLRSGSFSIYQLDATAYPGNSGGPLFDVNTGEVVGILNMVFVKGTKESVLEKPSGISYAIPASFLQGLIAHTPP</sequence>
<dbReference type="STRING" id="1565605.PG1C_10820"/>
<dbReference type="InterPro" id="IPR009003">
    <property type="entry name" value="Peptidase_S1_PA"/>
</dbReference>
<evidence type="ECO:0000313" key="2">
    <source>
        <dbReference type="EMBL" id="AJP48792.1"/>
    </source>
</evidence>
<dbReference type="SUPFAM" id="SSF50494">
    <property type="entry name" value="Trypsin-like serine proteases"/>
    <property type="match status" value="1"/>
</dbReference>
<proteinExistence type="predicted"/>
<dbReference type="Proteomes" id="UP000061603">
    <property type="component" value="Chromosome"/>
</dbReference>
<dbReference type="Gene3D" id="2.40.10.10">
    <property type="entry name" value="Trypsin-like serine proteases"/>
    <property type="match status" value="2"/>
</dbReference>
<feature type="signal peptide" evidence="1">
    <location>
        <begin position="1"/>
        <end position="32"/>
    </location>
</feature>
<dbReference type="EMBL" id="CP010554">
    <property type="protein sequence ID" value="AJP48792.1"/>
    <property type="molecule type" value="Genomic_DNA"/>
</dbReference>
<dbReference type="PANTHER" id="PTHR22939">
    <property type="entry name" value="SERINE PROTEASE FAMILY S1C HTRA-RELATED"/>
    <property type="match status" value="1"/>
</dbReference>
<dbReference type="PATRIC" id="fig|1565605.3.peg.2301"/>